<feature type="transmembrane region" description="Helical" evidence="6">
    <location>
        <begin position="290"/>
        <end position="313"/>
    </location>
</feature>
<dbReference type="AlphaFoldDB" id="A0A9Q3XTA4"/>
<keyword evidence="4 6" id="KW-1133">Transmembrane helix</keyword>
<dbReference type="GO" id="GO:0005886">
    <property type="term" value="C:plasma membrane"/>
    <property type="evidence" value="ECO:0007669"/>
    <property type="project" value="UniProtKB-SubCell"/>
</dbReference>
<dbReference type="InterPro" id="IPR036259">
    <property type="entry name" value="MFS_trans_sf"/>
</dbReference>
<dbReference type="PANTHER" id="PTHR23513:SF6">
    <property type="entry name" value="MAJOR FACILITATOR SUPERFAMILY ASSOCIATED DOMAIN-CONTAINING PROTEIN"/>
    <property type="match status" value="1"/>
</dbReference>
<evidence type="ECO:0000256" key="5">
    <source>
        <dbReference type="ARBA" id="ARBA00023136"/>
    </source>
</evidence>
<feature type="transmembrane region" description="Helical" evidence="6">
    <location>
        <begin position="223"/>
        <end position="244"/>
    </location>
</feature>
<feature type="transmembrane region" description="Helical" evidence="6">
    <location>
        <begin position="256"/>
        <end position="278"/>
    </location>
</feature>
<evidence type="ECO:0000256" key="2">
    <source>
        <dbReference type="ARBA" id="ARBA00022475"/>
    </source>
</evidence>
<dbReference type="SUPFAM" id="SSF103473">
    <property type="entry name" value="MFS general substrate transporter"/>
    <property type="match status" value="1"/>
</dbReference>
<evidence type="ECO:0000313" key="7">
    <source>
        <dbReference type="EMBL" id="MBZ5962729.1"/>
    </source>
</evidence>
<evidence type="ECO:0000313" key="8">
    <source>
        <dbReference type="Proteomes" id="UP000752647"/>
    </source>
</evidence>
<evidence type="ECO:0000256" key="3">
    <source>
        <dbReference type="ARBA" id="ARBA00022692"/>
    </source>
</evidence>
<dbReference type="EMBL" id="JAHBFI010000014">
    <property type="protein sequence ID" value="MBZ5962729.1"/>
    <property type="molecule type" value="Genomic_DNA"/>
</dbReference>
<comment type="subcellular location">
    <subcellularLocation>
        <location evidence="1">Cell membrane</location>
        <topology evidence="1">Multi-pass membrane protein</topology>
    </subcellularLocation>
</comment>
<feature type="transmembrane region" description="Helical" evidence="6">
    <location>
        <begin position="137"/>
        <end position="161"/>
    </location>
</feature>
<keyword evidence="3 6" id="KW-0812">Transmembrane</keyword>
<dbReference type="InterPro" id="IPR011701">
    <property type="entry name" value="MFS"/>
</dbReference>
<comment type="caution">
    <text evidence="7">The sequence shown here is derived from an EMBL/GenBank/DDBJ whole genome shotgun (WGS) entry which is preliminary data.</text>
</comment>
<evidence type="ECO:0000256" key="6">
    <source>
        <dbReference type="SAM" id="Phobius"/>
    </source>
</evidence>
<reference evidence="7" key="1">
    <citation type="submission" date="2021-05" db="EMBL/GenBank/DDBJ databases">
        <title>Pangenome of Leuconostoc gelidum warrants species status for Leuconostoc gelidum subsp. gasicomitatum.</title>
        <authorList>
            <person name="Johansson P."/>
            <person name="Sade E."/>
            <person name="Hultman J."/>
            <person name="Auvinen P."/>
            <person name="Bjorkroth J."/>
        </authorList>
    </citation>
    <scope>NUCLEOTIDE SEQUENCE</scope>
    <source>
        <strain evidence="7">A.21.4</strain>
    </source>
</reference>
<accession>A0A9Q3XTA4</accession>
<dbReference type="GO" id="GO:0022857">
    <property type="term" value="F:transmembrane transporter activity"/>
    <property type="evidence" value="ECO:0007669"/>
    <property type="project" value="InterPro"/>
</dbReference>
<feature type="transmembrane region" description="Helical" evidence="6">
    <location>
        <begin position="353"/>
        <end position="375"/>
    </location>
</feature>
<proteinExistence type="predicted"/>
<feature type="transmembrane region" description="Helical" evidence="6">
    <location>
        <begin position="381"/>
        <end position="401"/>
    </location>
</feature>
<feature type="transmembrane region" description="Helical" evidence="6">
    <location>
        <begin position="42"/>
        <end position="60"/>
    </location>
</feature>
<feature type="transmembrane region" description="Helical" evidence="6">
    <location>
        <begin position="95"/>
        <end position="116"/>
    </location>
</feature>
<feature type="transmembrane region" description="Helical" evidence="6">
    <location>
        <begin position="72"/>
        <end position="89"/>
    </location>
</feature>
<dbReference type="PANTHER" id="PTHR23513">
    <property type="entry name" value="INTEGRAL MEMBRANE EFFLUX PROTEIN-RELATED"/>
    <property type="match status" value="1"/>
</dbReference>
<organism evidence="7 8">
    <name type="scientific">Leuconostoc gasicomitatum</name>
    <dbReference type="NCBI Taxonomy" id="115778"/>
    <lineage>
        <taxon>Bacteria</taxon>
        <taxon>Bacillati</taxon>
        <taxon>Bacillota</taxon>
        <taxon>Bacilli</taxon>
        <taxon>Lactobacillales</taxon>
        <taxon>Lactobacillaceae</taxon>
        <taxon>Leuconostoc</taxon>
        <taxon>Leuconostoc gelidum group</taxon>
    </lineage>
</organism>
<evidence type="ECO:0000256" key="1">
    <source>
        <dbReference type="ARBA" id="ARBA00004651"/>
    </source>
</evidence>
<protein>
    <submittedName>
        <fullName evidence="7">MFS transporter</fullName>
    </submittedName>
</protein>
<sequence length="413" mass="45949">MNKNFIKIILNDGVVTVATQTFNLFLIWYFAVKLHRQDMVALLGMLQIIEIGGGPIGGAVADMVNPAKILKWVSLIRICVTGILLFSLFQTRINGIILLLLIFSTLNSLISVFYSSAVEVSTYKFAKNESERVKNNAGFSAVSGISSILSGSLLAVMITYLDLKSSTILIIFLIILSAIGILNISTAKNVIPDVINDSDVNFKFNEAVSSTFKGLRNILHEPIIQTVIPYALIMNFLYWTFWYIQPLYLNYKIPNIKYAFSLQQIVISVASVIATLVIQRKHTLVMNYKGHYRLLLLIQSGALFLLSLLYAFINSEKILITGLICFWALYSLFNSFTGIILITLLQEKIDNKILGTTLGTIFTLLMVTAPLAAIASKTVPIKSISLIILTGLMIVSLLYALTDKRFLEVLHDD</sequence>
<dbReference type="Pfam" id="PF07690">
    <property type="entry name" value="MFS_1"/>
    <property type="match status" value="1"/>
</dbReference>
<dbReference type="RefSeq" id="WP_224144225.1">
    <property type="nucleotide sequence ID" value="NZ_CBCPIF010000001.1"/>
</dbReference>
<feature type="transmembrane region" description="Helical" evidence="6">
    <location>
        <begin position="319"/>
        <end position="341"/>
    </location>
</feature>
<name>A0A9Q3XTA4_9LACO</name>
<dbReference type="Proteomes" id="UP000752647">
    <property type="component" value="Unassembled WGS sequence"/>
</dbReference>
<gene>
    <name evidence="7" type="ORF">KIJ12_06160</name>
</gene>
<evidence type="ECO:0000256" key="4">
    <source>
        <dbReference type="ARBA" id="ARBA00022989"/>
    </source>
</evidence>
<feature type="transmembrane region" description="Helical" evidence="6">
    <location>
        <begin position="9"/>
        <end position="30"/>
    </location>
</feature>
<feature type="transmembrane region" description="Helical" evidence="6">
    <location>
        <begin position="167"/>
        <end position="184"/>
    </location>
</feature>
<keyword evidence="5 6" id="KW-0472">Membrane</keyword>
<keyword evidence="2" id="KW-1003">Cell membrane</keyword>
<dbReference type="Gene3D" id="1.20.1250.20">
    <property type="entry name" value="MFS general substrate transporter like domains"/>
    <property type="match status" value="1"/>
</dbReference>